<feature type="transmembrane region" description="Helical" evidence="8">
    <location>
        <begin position="337"/>
        <end position="358"/>
    </location>
</feature>
<feature type="transmembrane region" description="Helical" evidence="8">
    <location>
        <begin position="82"/>
        <end position="101"/>
    </location>
</feature>
<proteinExistence type="inferred from homology"/>
<comment type="similarity">
    <text evidence="2">Belongs to the amino acid-polyamine-organocation (APC) superfamily. Spore germination protein (SGP) (TC 2.A.3.9) family.</text>
</comment>
<evidence type="ECO:0000313" key="9">
    <source>
        <dbReference type="EMBL" id="THE13000.1"/>
    </source>
</evidence>
<dbReference type="NCBIfam" id="TIGR00912">
    <property type="entry name" value="2A0309"/>
    <property type="match status" value="1"/>
</dbReference>
<dbReference type="AlphaFoldDB" id="A0A4S3PTC6"/>
<evidence type="ECO:0000256" key="1">
    <source>
        <dbReference type="ARBA" id="ARBA00004141"/>
    </source>
</evidence>
<reference evidence="9 10" key="1">
    <citation type="journal article" date="2019" name="Indoor Air">
        <title>Impacts of indoor surface finishes on bacterial viability.</title>
        <authorList>
            <person name="Hu J."/>
            <person name="Maamar S.B."/>
            <person name="Glawe A.J."/>
            <person name="Gottel N."/>
            <person name="Gilbert J.A."/>
            <person name="Hartmann E.M."/>
        </authorList>
    </citation>
    <scope>NUCLEOTIDE SEQUENCE [LARGE SCALE GENOMIC DNA]</scope>
    <source>
        <strain evidence="9 10">AF060A6</strain>
    </source>
</reference>
<evidence type="ECO:0000256" key="2">
    <source>
        <dbReference type="ARBA" id="ARBA00007998"/>
    </source>
</evidence>
<feature type="transmembrane region" description="Helical" evidence="8">
    <location>
        <begin position="12"/>
        <end position="33"/>
    </location>
</feature>
<accession>A0A4S3PTC6</accession>
<dbReference type="Proteomes" id="UP000306477">
    <property type="component" value="Unassembled WGS sequence"/>
</dbReference>
<feature type="transmembrane region" description="Helical" evidence="8">
    <location>
        <begin position="274"/>
        <end position="294"/>
    </location>
</feature>
<dbReference type="STRING" id="1033734.GCA_000285535_02109"/>
<dbReference type="EMBL" id="SLUB01000012">
    <property type="protein sequence ID" value="THE13000.1"/>
    <property type="molecule type" value="Genomic_DNA"/>
</dbReference>
<feature type="transmembrane region" description="Helical" evidence="8">
    <location>
        <begin position="148"/>
        <end position="167"/>
    </location>
</feature>
<comment type="subcellular location">
    <subcellularLocation>
        <location evidence="1">Membrane</location>
        <topology evidence="1">Multi-pass membrane protein</topology>
    </subcellularLocation>
</comment>
<organism evidence="9 10">
    <name type="scientific">Bacillus timonensis</name>
    <dbReference type="NCBI Taxonomy" id="1033734"/>
    <lineage>
        <taxon>Bacteria</taxon>
        <taxon>Bacillati</taxon>
        <taxon>Bacillota</taxon>
        <taxon>Bacilli</taxon>
        <taxon>Bacillales</taxon>
        <taxon>Bacillaceae</taxon>
        <taxon>Bacillus</taxon>
    </lineage>
</organism>
<feature type="transmembrane region" description="Helical" evidence="8">
    <location>
        <begin position="39"/>
        <end position="62"/>
    </location>
</feature>
<evidence type="ECO:0000256" key="6">
    <source>
        <dbReference type="ARBA" id="ARBA00022989"/>
    </source>
</evidence>
<dbReference type="RefSeq" id="WP_136379276.1">
    <property type="nucleotide sequence ID" value="NZ_SLUB01000012.1"/>
</dbReference>
<sequence length="368" mass="41138">MDKQREKITTVQLVFIVISSVLGVAMLAIPRFVVKGAGIGAPFASIIGVGITFIGLLAVVYLGKRFPKHTLITYNEIILGKFMGRFFSVIIILFFTVNMGLETRQFAEVVKTGALLPNTPIQVAIFMMIFLCVSTGFQNVSTFAYIHFFYMPLIIFPIALVLLPAFGDIEVYHITPFLGNDPTWREFLRGSIIVTQSTLSFFIISMVIPYMKQPKKCLKGGVWGLLIAGFIVIFIVFMTVGVFGDEEISQMIWPTLILGRMITVPGDILARVDAILVISWIYGVFTTLLSNYFLIVRGIGELFRYFNYRVIAIIGFPVVFCIAIFPRNIFQMYDQILLVTLYGLLLTIVYPVILLGIAKVRKKGGVSG</sequence>
<evidence type="ECO:0000313" key="10">
    <source>
        <dbReference type="Proteomes" id="UP000306477"/>
    </source>
</evidence>
<gene>
    <name evidence="9" type="ORF">E1I69_08990</name>
</gene>
<dbReference type="Pfam" id="PF03845">
    <property type="entry name" value="Spore_permease"/>
    <property type="match status" value="1"/>
</dbReference>
<keyword evidence="3" id="KW-0813">Transport</keyword>
<keyword evidence="7 8" id="KW-0472">Membrane</keyword>
<dbReference type="OrthoDB" id="2661055at2"/>
<evidence type="ECO:0000256" key="5">
    <source>
        <dbReference type="ARBA" id="ARBA00022692"/>
    </source>
</evidence>
<feature type="transmembrane region" description="Helical" evidence="8">
    <location>
        <begin position="121"/>
        <end position="141"/>
    </location>
</feature>
<dbReference type="Gene3D" id="1.20.1740.10">
    <property type="entry name" value="Amino acid/polyamine transporter I"/>
    <property type="match status" value="1"/>
</dbReference>
<keyword evidence="6 8" id="KW-1133">Transmembrane helix</keyword>
<keyword evidence="4" id="KW-0309">Germination</keyword>
<protein>
    <submittedName>
        <fullName evidence="9">Spore gernimation protein</fullName>
    </submittedName>
</protein>
<keyword evidence="5 8" id="KW-0812">Transmembrane</keyword>
<evidence type="ECO:0000256" key="7">
    <source>
        <dbReference type="ARBA" id="ARBA00023136"/>
    </source>
</evidence>
<feature type="transmembrane region" description="Helical" evidence="8">
    <location>
        <begin position="187"/>
        <end position="210"/>
    </location>
</feature>
<keyword evidence="10" id="KW-1185">Reference proteome</keyword>
<dbReference type="PANTHER" id="PTHR34975:SF2">
    <property type="entry name" value="SPORE GERMINATION PROTEIN A2"/>
    <property type="match status" value="1"/>
</dbReference>
<dbReference type="GO" id="GO:0016020">
    <property type="term" value="C:membrane"/>
    <property type="evidence" value="ECO:0007669"/>
    <property type="project" value="UniProtKB-SubCell"/>
</dbReference>
<feature type="transmembrane region" description="Helical" evidence="8">
    <location>
        <begin position="306"/>
        <end position="325"/>
    </location>
</feature>
<evidence type="ECO:0000256" key="8">
    <source>
        <dbReference type="SAM" id="Phobius"/>
    </source>
</evidence>
<dbReference type="GO" id="GO:0009847">
    <property type="term" value="P:spore germination"/>
    <property type="evidence" value="ECO:0007669"/>
    <property type="project" value="InterPro"/>
</dbReference>
<evidence type="ECO:0000256" key="3">
    <source>
        <dbReference type="ARBA" id="ARBA00022448"/>
    </source>
</evidence>
<dbReference type="InterPro" id="IPR004761">
    <property type="entry name" value="Spore_GerAB"/>
</dbReference>
<feature type="transmembrane region" description="Helical" evidence="8">
    <location>
        <begin position="222"/>
        <end position="244"/>
    </location>
</feature>
<comment type="caution">
    <text evidence="9">The sequence shown here is derived from an EMBL/GenBank/DDBJ whole genome shotgun (WGS) entry which is preliminary data.</text>
</comment>
<dbReference type="PANTHER" id="PTHR34975">
    <property type="entry name" value="SPORE GERMINATION PROTEIN A2"/>
    <property type="match status" value="1"/>
</dbReference>
<name>A0A4S3PTC6_9BACI</name>
<evidence type="ECO:0000256" key="4">
    <source>
        <dbReference type="ARBA" id="ARBA00022544"/>
    </source>
</evidence>